<dbReference type="SUPFAM" id="SSF53098">
    <property type="entry name" value="Ribonuclease H-like"/>
    <property type="match status" value="1"/>
</dbReference>
<name>A0A388LD11_CHABU</name>
<evidence type="ECO:0000256" key="13">
    <source>
        <dbReference type="ARBA" id="ARBA00044975"/>
    </source>
</evidence>
<dbReference type="GO" id="GO:0005657">
    <property type="term" value="C:replication fork"/>
    <property type="evidence" value="ECO:0007669"/>
    <property type="project" value="TreeGrafter"/>
</dbReference>
<keyword evidence="10" id="KW-0460">Magnesium</keyword>
<accession>A0A388LD11</accession>
<feature type="compositionally biased region" description="Polar residues" evidence="15">
    <location>
        <begin position="526"/>
        <end position="539"/>
    </location>
</feature>
<evidence type="ECO:0000259" key="16">
    <source>
        <dbReference type="PROSITE" id="PS50173"/>
    </source>
</evidence>
<dbReference type="STRING" id="69332.A0A388LD11"/>
<dbReference type="GO" id="GO:0003684">
    <property type="term" value="F:damaged DNA binding"/>
    <property type="evidence" value="ECO:0007669"/>
    <property type="project" value="InterPro"/>
</dbReference>
<evidence type="ECO:0000256" key="12">
    <source>
        <dbReference type="ARBA" id="ARBA00023242"/>
    </source>
</evidence>
<dbReference type="InterPro" id="IPR043128">
    <property type="entry name" value="Rev_trsase/Diguanyl_cyclase"/>
</dbReference>
<evidence type="ECO:0000256" key="11">
    <source>
        <dbReference type="ARBA" id="ARBA00023204"/>
    </source>
</evidence>
<feature type="region of interest" description="Disordered" evidence="15">
    <location>
        <begin position="493"/>
        <end position="539"/>
    </location>
</feature>
<keyword evidence="9" id="KW-0227">DNA damage</keyword>
<dbReference type="PANTHER" id="PTHR45873">
    <property type="entry name" value="DNA POLYMERASE ETA"/>
    <property type="match status" value="1"/>
</dbReference>
<feature type="domain" description="UmuC" evidence="16">
    <location>
        <begin position="48"/>
        <end position="280"/>
    </location>
</feature>
<dbReference type="EC" id="2.7.7.7" evidence="5"/>
<evidence type="ECO:0000256" key="6">
    <source>
        <dbReference type="ARBA" id="ARBA00022679"/>
    </source>
</evidence>
<protein>
    <recommendedName>
        <fullName evidence="13">DNA polymerase eta</fullName>
        <ecNumber evidence="5">2.7.7.7</ecNumber>
    </recommendedName>
</protein>
<evidence type="ECO:0000256" key="8">
    <source>
        <dbReference type="ARBA" id="ARBA00022723"/>
    </source>
</evidence>
<dbReference type="InterPro" id="IPR052230">
    <property type="entry name" value="DNA_polymerase_eta"/>
</dbReference>
<evidence type="ECO:0000313" key="17">
    <source>
        <dbReference type="EMBL" id="GBG80201.1"/>
    </source>
</evidence>
<feature type="compositionally biased region" description="Low complexity" evidence="15">
    <location>
        <begin position="497"/>
        <end position="523"/>
    </location>
</feature>
<comment type="subcellular location">
    <subcellularLocation>
        <location evidence="3">Nucleus</location>
    </subcellularLocation>
</comment>
<dbReference type="Gene3D" id="1.10.150.20">
    <property type="entry name" value="5' to 3' exonuclease, C-terminal subdomain"/>
    <property type="match status" value="1"/>
</dbReference>
<dbReference type="AlphaFoldDB" id="A0A388LD11"/>
<evidence type="ECO:0000256" key="7">
    <source>
        <dbReference type="ARBA" id="ARBA00022695"/>
    </source>
</evidence>
<dbReference type="Proteomes" id="UP000265515">
    <property type="component" value="Unassembled WGS sequence"/>
</dbReference>
<keyword evidence="8" id="KW-0479">Metal-binding</keyword>
<dbReference type="GO" id="GO:0003887">
    <property type="term" value="F:DNA-directed DNA polymerase activity"/>
    <property type="evidence" value="ECO:0007669"/>
    <property type="project" value="UniProtKB-EC"/>
</dbReference>
<organism evidence="17 18">
    <name type="scientific">Chara braunii</name>
    <name type="common">Braun's stonewort</name>
    <dbReference type="NCBI Taxonomy" id="69332"/>
    <lineage>
        <taxon>Eukaryota</taxon>
        <taxon>Viridiplantae</taxon>
        <taxon>Streptophyta</taxon>
        <taxon>Charophyceae</taxon>
        <taxon>Charales</taxon>
        <taxon>Characeae</taxon>
        <taxon>Chara</taxon>
    </lineage>
</organism>
<dbReference type="Pfam" id="PF21704">
    <property type="entry name" value="POLH-Rev1_HhH"/>
    <property type="match status" value="1"/>
</dbReference>
<dbReference type="PROSITE" id="PS50173">
    <property type="entry name" value="UMUC"/>
    <property type="match status" value="1"/>
</dbReference>
<comment type="caution">
    <text evidence="17">The sequence shown here is derived from an EMBL/GenBank/DDBJ whole genome shotgun (WGS) entry which is preliminary data.</text>
</comment>
<keyword evidence="6" id="KW-0808">Transferase</keyword>
<dbReference type="OrthoDB" id="5723at2759"/>
<dbReference type="InterPro" id="IPR012337">
    <property type="entry name" value="RNaseH-like_sf"/>
</dbReference>
<keyword evidence="18" id="KW-1185">Reference proteome</keyword>
<evidence type="ECO:0000256" key="9">
    <source>
        <dbReference type="ARBA" id="ARBA00022763"/>
    </source>
</evidence>
<sequence>MASASPSALSSSWPSSWTASPWAQRTISGGSTWPRRDGHANNTPLRVVAHVDMDCFYVQVEQRKQPLLRGRPTAVKQYNPWLGGALIAVSYEARRYGVTRHMRGDEAKQKCPELQLIQVPTAHGKADLTDYRNAGAEVVAILSRAGPCERASIDEAYIDLTDTVRARLSSNLDDFPLEAQKTHIVGQPEGGEENAAALWLCNAEEIGDRMLACAAVIIAELRQVILTETQFTCSAGIAHNKMLAKLASGMHKPAQQTLVPSSGVLPLLKSLPLKDVKQLGGKLGRSIEADLGVQTAGDLWCFSEQRLQEMYGANTGSWLWQAVRGLYDEPVQERVLPKSLSCGKTFRGRNTLTEMEKVTTILFHVYDAAWFLEFNIANFPCILVSELWSVRDATNVVERLICVPRVRYDPQVLLTTYLRCLPIELWNQLAGEAMITVHKFPSFSKKALDLEAKIRHGHQPTTDGRKKTLPPNWKAKGHIMFVDNDGSTIELDDDFQEGVGSEPGSAEASGGGAVAASVQKAAEQGGQLQRTSGNHSEANGQAEQLNRAAQHLLRHYIKPNHMDWDEKLALIASLYNNTVHSATGVSPNSLLLTFKPRLRLDFLLPENQPTAAPGTLEFAYRYERLMQQAVEHRQQ</sequence>
<keyword evidence="12" id="KW-0539">Nucleus</keyword>
<dbReference type="GO" id="GO:0035861">
    <property type="term" value="C:site of double-strand break"/>
    <property type="evidence" value="ECO:0007669"/>
    <property type="project" value="TreeGrafter"/>
</dbReference>
<gene>
    <name evidence="17" type="ORF">CBR_g30567</name>
</gene>
<keyword evidence="7" id="KW-0548">Nucleotidyltransferase</keyword>
<reference evidence="17 18" key="1">
    <citation type="journal article" date="2018" name="Cell">
        <title>The Chara Genome: Secondary Complexity and Implications for Plant Terrestrialization.</title>
        <authorList>
            <person name="Nishiyama T."/>
            <person name="Sakayama H."/>
            <person name="Vries J.D."/>
            <person name="Buschmann H."/>
            <person name="Saint-Marcoux D."/>
            <person name="Ullrich K.K."/>
            <person name="Haas F.B."/>
            <person name="Vanderstraeten L."/>
            <person name="Becker D."/>
            <person name="Lang D."/>
            <person name="Vosolsobe S."/>
            <person name="Rombauts S."/>
            <person name="Wilhelmsson P.K.I."/>
            <person name="Janitza P."/>
            <person name="Kern R."/>
            <person name="Heyl A."/>
            <person name="Rumpler F."/>
            <person name="Villalobos L.I.A.C."/>
            <person name="Clay J.M."/>
            <person name="Skokan R."/>
            <person name="Toyoda A."/>
            <person name="Suzuki Y."/>
            <person name="Kagoshima H."/>
            <person name="Schijlen E."/>
            <person name="Tajeshwar N."/>
            <person name="Catarino B."/>
            <person name="Hetherington A.J."/>
            <person name="Saltykova A."/>
            <person name="Bonnot C."/>
            <person name="Breuninger H."/>
            <person name="Symeonidi A."/>
            <person name="Radhakrishnan G.V."/>
            <person name="Van Nieuwerburgh F."/>
            <person name="Deforce D."/>
            <person name="Chang C."/>
            <person name="Karol K.G."/>
            <person name="Hedrich R."/>
            <person name="Ulvskov P."/>
            <person name="Glockner G."/>
            <person name="Delwiche C.F."/>
            <person name="Petrasek J."/>
            <person name="Van de Peer Y."/>
            <person name="Friml J."/>
            <person name="Beilby M."/>
            <person name="Dolan L."/>
            <person name="Kohara Y."/>
            <person name="Sugano S."/>
            <person name="Fujiyama A."/>
            <person name="Delaux P.-M."/>
            <person name="Quint M."/>
            <person name="TheiBen G."/>
            <person name="Hagemann M."/>
            <person name="Harholt J."/>
            <person name="Dunand C."/>
            <person name="Zachgo S."/>
            <person name="Langdale J."/>
            <person name="Maumus F."/>
            <person name="Straeten D.V.D."/>
            <person name="Gould S.B."/>
            <person name="Rensing S.A."/>
        </authorList>
    </citation>
    <scope>NUCLEOTIDE SEQUENCE [LARGE SCALE GENOMIC DNA]</scope>
    <source>
        <strain evidence="17 18">S276</strain>
    </source>
</reference>
<comment type="cofactor">
    <cofactor evidence="2">
        <name>Mg(2+)</name>
        <dbReference type="ChEBI" id="CHEBI:18420"/>
    </cofactor>
</comment>
<dbReference type="Pfam" id="PF00817">
    <property type="entry name" value="IMS"/>
    <property type="match status" value="1"/>
</dbReference>
<dbReference type="InterPro" id="IPR043502">
    <property type="entry name" value="DNA/RNA_pol_sf"/>
</dbReference>
<dbReference type="Gene3D" id="3.30.70.270">
    <property type="match status" value="1"/>
</dbReference>
<dbReference type="Gene3D" id="3.30.1490.100">
    <property type="entry name" value="DNA polymerase, Y-family, little finger domain"/>
    <property type="match status" value="1"/>
</dbReference>
<evidence type="ECO:0000256" key="10">
    <source>
        <dbReference type="ARBA" id="ARBA00022842"/>
    </source>
</evidence>
<keyword evidence="11" id="KW-0234">DNA repair</keyword>
<dbReference type="GO" id="GO:0010224">
    <property type="term" value="P:response to UV-B"/>
    <property type="evidence" value="ECO:0007669"/>
    <property type="project" value="EnsemblPlants"/>
</dbReference>
<dbReference type="GO" id="GO:0042276">
    <property type="term" value="P:error-prone translesion synthesis"/>
    <property type="evidence" value="ECO:0007669"/>
    <property type="project" value="EnsemblPlants"/>
</dbReference>
<dbReference type="InterPro" id="IPR036397">
    <property type="entry name" value="RNaseH_sf"/>
</dbReference>
<evidence type="ECO:0000256" key="5">
    <source>
        <dbReference type="ARBA" id="ARBA00012417"/>
    </source>
</evidence>
<comment type="cofactor">
    <cofactor evidence="1">
        <name>Mn(2+)</name>
        <dbReference type="ChEBI" id="CHEBI:29035"/>
    </cofactor>
</comment>
<dbReference type="Gene3D" id="3.30.420.10">
    <property type="entry name" value="Ribonuclease H-like superfamily/Ribonuclease H"/>
    <property type="match status" value="1"/>
</dbReference>
<dbReference type="GO" id="GO:0006281">
    <property type="term" value="P:DNA repair"/>
    <property type="evidence" value="ECO:0007669"/>
    <property type="project" value="UniProtKB-KW"/>
</dbReference>
<evidence type="ECO:0000256" key="3">
    <source>
        <dbReference type="ARBA" id="ARBA00004123"/>
    </source>
</evidence>
<dbReference type="GO" id="GO:0046872">
    <property type="term" value="F:metal ion binding"/>
    <property type="evidence" value="ECO:0007669"/>
    <property type="project" value="UniProtKB-KW"/>
</dbReference>
<dbReference type="FunFam" id="1.10.150.20:FF:000014">
    <property type="entry name" value="Polymerase (DNA directed), eta"/>
    <property type="match status" value="1"/>
</dbReference>
<dbReference type="FunFam" id="3.30.70.270:FF:000029">
    <property type="entry name" value="DNA polymerase eta"/>
    <property type="match status" value="1"/>
</dbReference>
<dbReference type="Gene3D" id="3.40.1170.60">
    <property type="match status" value="1"/>
</dbReference>
<dbReference type="GO" id="GO:0005634">
    <property type="term" value="C:nucleus"/>
    <property type="evidence" value="ECO:0007669"/>
    <property type="project" value="UniProtKB-SubCell"/>
</dbReference>
<dbReference type="SUPFAM" id="SSF56672">
    <property type="entry name" value="DNA/RNA polymerases"/>
    <property type="match status" value="1"/>
</dbReference>
<dbReference type="EMBL" id="BFEA01000339">
    <property type="protein sequence ID" value="GBG80201.1"/>
    <property type="molecule type" value="Genomic_DNA"/>
</dbReference>
<dbReference type="InterPro" id="IPR001126">
    <property type="entry name" value="UmuC"/>
</dbReference>
<evidence type="ECO:0000256" key="2">
    <source>
        <dbReference type="ARBA" id="ARBA00001946"/>
    </source>
</evidence>
<dbReference type="FunFam" id="3.40.1170.60:FF:000003">
    <property type="entry name" value="DNA polymerase eta"/>
    <property type="match status" value="1"/>
</dbReference>
<evidence type="ECO:0000256" key="15">
    <source>
        <dbReference type="SAM" id="MobiDB-lite"/>
    </source>
</evidence>
<comment type="catalytic activity">
    <reaction evidence="14">
        <text>DNA(n) + a 2'-deoxyribonucleoside 5'-triphosphate = DNA(n+1) + diphosphate</text>
        <dbReference type="Rhea" id="RHEA:22508"/>
        <dbReference type="Rhea" id="RHEA-COMP:17339"/>
        <dbReference type="Rhea" id="RHEA-COMP:17340"/>
        <dbReference type="ChEBI" id="CHEBI:33019"/>
        <dbReference type="ChEBI" id="CHEBI:61560"/>
        <dbReference type="ChEBI" id="CHEBI:173112"/>
        <dbReference type="EC" id="2.7.7.7"/>
    </reaction>
</comment>
<evidence type="ECO:0000313" key="18">
    <source>
        <dbReference type="Proteomes" id="UP000265515"/>
    </source>
</evidence>
<dbReference type="Gramene" id="GBG80201">
    <property type="protein sequence ID" value="GBG80201"/>
    <property type="gene ID" value="CBR_g30567"/>
</dbReference>
<dbReference type="PANTHER" id="PTHR45873:SF1">
    <property type="entry name" value="DNA POLYMERASE ETA"/>
    <property type="match status" value="1"/>
</dbReference>
<dbReference type="InterPro" id="IPR036775">
    <property type="entry name" value="DNA_pol_Y-fam_lit_finger_sf"/>
</dbReference>
<proteinExistence type="inferred from homology"/>
<evidence type="ECO:0000256" key="1">
    <source>
        <dbReference type="ARBA" id="ARBA00001936"/>
    </source>
</evidence>
<evidence type="ECO:0000256" key="4">
    <source>
        <dbReference type="ARBA" id="ARBA00010945"/>
    </source>
</evidence>
<evidence type="ECO:0000256" key="14">
    <source>
        <dbReference type="ARBA" id="ARBA00049244"/>
    </source>
</evidence>
<comment type="similarity">
    <text evidence="4">Belongs to the DNA polymerase type-Y family.</text>
</comment>
<dbReference type="GO" id="GO:0009650">
    <property type="term" value="P:UV protection"/>
    <property type="evidence" value="ECO:0007669"/>
    <property type="project" value="EnsemblPlants"/>
</dbReference>